<dbReference type="Proteomes" id="UP001597045">
    <property type="component" value="Unassembled WGS sequence"/>
</dbReference>
<protein>
    <recommendedName>
        <fullName evidence="3">AAA family ATPase</fullName>
    </recommendedName>
</protein>
<keyword evidence="2" id="KW-1185">Reference proteome</keyword>
<comment type="caution">
    <text evidence="1">The sequence shown here is derived from an EMBL/GenBank/DDBJ whole genome shotgun (WGS) entry which is preliminary data.</text>
</comment>
<organism evidence="1 2">
    <name type="scientific">Kibdelosporangium lantanae</name>
    <dbReference type="NCBI Taxonomy" id="1497396"/>
    <lineage>
        <taxon>Bacteria</taxon>
        <taxon>Bacillati</taxon>
        <taxon>Actinomycetota</taxon>
        <taxon>Actinomycetes</taxon>
        <taxon>Pseudonocardiales</taxon>
        <taxon>Pseudonocardiaceae</taxon>
        <taxon>Kibdelosporangium</taxon>
    </lineage>
</organism>
<evidence type="ECO:0000313" key="1">
    <source>
        <dbReference type="EMBL" id="MFD1049436.1"/>
    </source>
</evidence>
<proteinExistence type="predicted"/>
<sequence>KQSRLRQLADGGLPKSTAANLLNGKFVRAPRYDTVRAFVVACIHAASNDRLLHQFESVVRDARRWHAELERDLDRTAPGAVRVREARPQMLGVHEAIRAQYTETDQARGELPAYVPRDLDVGLRATITAVAARGGFVLLTGGAAAGKTRSLYEAVRAELPEWWLVHPTTTDEVRTLTQAPPRRTVLWLDELQNYLDQADGLLTVAVRRLVDTGVVVVATLRPEEYHRRTAPAGSMRPDVYVNDRRLLSLAYTVFVPDTFSHEERFRTEALAADDRRIRVALDVPHMGLTQAMAAGPQLVRRWEQAPADQCYGKAVITAALDARR</sequence>
<accession>A0ABW3MGG6</accession>
<dbReference type="EMBL" id="JBHTIS010002178">
    <property type="protein sequence ID" value="MFD1049436.1"/>
    <property type="molecule type" value="Genomic_DNA"/>
</dbReference>
<feature type="non-terminal residue" evidence="1">
    <location>
        <position position="1"/>
    </location>
</feature>
<name>A0ABW3MGG6_9PSEU</name>
<evidence type="ECO:0000313" key="2">
    <source>
        <dbReference type="Proteomes" id="UP001597045"/>
    </source>
</evidence>
<evidence type="ECO:0008006" key="3">
    <source>
        <dbReference type="Google" id="ProtNLM"/>
    </source>
</evidence>
<reference evidence="2" key="1">
    <citation type="journal article" date="2019" name="Int. J. Syst. Evol. Microbiol.">
        <title>The Global Catalogue of Microorganisms (GCM) 10K type strain sequencing project: providing services to taxonomists for standard genome sequencing and annotation.</title>
        <authorList>
            <consortium name="The Broad Institute Genomics Platform"/>
            <consortium name="The Broad Institute Genome Sequencing Center for Infectious Disease"/>
            <person name="Wu L."/>
            <person name="Ma J."/>
        </authorList>
    </citation>
    <scope>NUCLEOTIDE SEQUENCE [LARGE SCALE GENOMIC DNA]</scope>
    <source>
        <strain evidence="2">JCM 31486</strain>
    </source>
</reference>
<feature type="non-terminal residue" evidence="1">
    <location>
        <position position="324"/>
    </location>
</feature>
<gene>
    <name evidence="1" type="ORF">ACFQ1S_29835</name>
</gene>